<dbReference type="Proteomes" id="UP000246569">
    <property type="component" value="Unassembled WGS sequence"/>
</dbReference>
<comment type="caution">
    <text evidence="9">The sequence shown here is derived from an EMBL/GenBank/DDBJ whole genome shotgun (WGS) entry which is preliminary data.</text>
</comment>
<proteinExistence type="inferred from homology"/>
<keyword evidence="4 6" id="KW-0975">Bacterial flagellum</keyword>
<keyword evidence="9" id="KW-0966">Cell projection</keyword>
<evidence type="ECO:0000256" key="6">
    <source>
        <dbReference type="RuleBase" id="RU362062"/>
    </source>
</evidence>
<evidence type="ECO:0000259" key="8">
    <source>
        <dbReference type="Pfam" id="PF06429"/>
    </source>
</evidence>
<dbReference type="AlphaFoldDB" id="A0A317MYA4"/>
<dbReference type="Pfam" id="PF00460">
    <property type="entry name" value="Flg_bb_rod"/>
    <property type="match status" value="1"/>
</dbReference>
<dbReference type="Pfam" id="PF06429">
    <property type="entry name" value="Flg_bbr_C"/>
    <property type="match status" value="1"/>
</dbReference>
<keyword evidence="9" id="KW-0969">Cilium</keyword>
<evidence type="ECO:0000313" key="10">
    <source>
        <dbReference type="Proteomes" id="UP000246569"/>
    </source>
</evidence>
<dbReference type="GO" id="GO:0030694">
    <property type="term" value="C:bacterial-type flagellum basal body, rod"/>
    <property type="evidence" value="ECO:0007669"/>
    <property type="project" value="UniProtKB-UniRule"/>
</dbReference>
<keyword evidence="10" id="KW-1185">Reference proteome</keyword>
<comment type="subunit">
    <text evidence="5 6">The basal body constitutes a major portion of the flagellar organelle and consists of four rings (L,P,S, and M) mounted on a central rod. The rod consists of about 26 subunits of FlgG in the distal portion, and FlgB, FlgC and FlgF are thought to build up the proximal portion of the rod with about 6 subunits each.</text>
</comment>
<dbReference type="GO" id="GO:0071978">
    <property type="term" value="P:bacterial-type flagellum-dependent swarming motility"/>
    <property type="evidence" value="ECO:0007669"/>
    <property type="project" value="TreeGrafter"/>
</dbReference>
<dbReference type="NCBIfam" id="TIGR01395">
    <property type="entry name" value="FlgC"/>
    <property type="match status" value="1"/>
</dbReference>
<dbReference type="PROSITE" id="PS00588">
    <property type="entry name" value="FLAGELLA_BB_ROD"/>
    <property type="match status" value="1"/>
</dbReference>
<name>A0A317MYA4_9GAMM</name>
<evidence type="ECO:0000256" key="1">
    <source>
        <dbReference type="ARBA" id="ARBA00004117"/>
    </source>
</evidence>
<reference evidence="9 10" key="1">
    <citation type="submission" date="2018-05" db="EMBL/GenBank/DDBJ databases">
        <title>Genomic Encyclopedia of Type Strains, Phase IV (KMG-IV): sequencing the most valuable type-strain genomes for metagenomic binning, comparative biology and taxonomic classification.</title>
        <authorList>
            <person name="Goeker M."/>
        </authorList>
    </citation>
    <scope>NUCLEOTIDE SEQUENCE [LARGE SCALE GENOMIC DNA]</scope>
    <source>
        <strain evidence="9 10">DSM 23606</strain>
    </source>
</reference>
<protein>
    <recommendedName>
        <fullName evidence="3 6">Flagellar basal-body rod protein FlgC</fullName>
    </recommendedName>
</protein>
<comment type="similarity">
    <text evidence="2">Belongs to the flagella basal body rod proteins family.</text>
</comment>
<dbReference type="EMBL" id="QGTJ01000003">
    <property type="protein sequence ID" value="PWV63322.1"/>
    <property type="molecule type" value="Genomic_DNA"/>
</dbReference>
<evidence type="ECO:0000256" key="5">
    <source>
        <dbReference type="ARBA" id="ARBA00025933"/>
    </source>
</evidence>
<dbReference type="InterPro" id="IPR001444">
    <property type="entry name" value="Flag_bb_rod_N"/>
</dbReference>
<keyword evidence="9" id="KW-0282">Flagellum</keyword>
<dbReference type="PANTHER" id="PTHR30435:SF2">
    <property type="entry name" value="FLAGELLAR BASAL-BODY ROD PROTEIN FLGC"/>
    <property type="match status" value="1"/>
</dbReference>
<feature type="domain" description="Flagellar basal-body/hook protein C-terminal" evidence="8">
    <location>
        <begin position="94"/>
        <end position="137"/>
    </location>
</feature>
<evidence type="ECO:0000313" key="9">
    <source>
        <dbReference type="EMBL" id="PWV63322.1"/>
    </source>
</evidence>
<feature type="domain" description="Flagellar basal body rod protein N-terminal" evidence="7">
    <location>
        <begin position="8"/>
        <end position="32"/>
    </location>
</feature>
<organism evidence="9 10">
    <name type="scientific">Plasticicumulans acidivorans</name>
    <dbReference type="NCBI Taxonomy" id="886464"/>
    <lineage>
        <taxon>Bacteria</taxon>
        <taxon>Pseudomonadati</taxon>
        <taxon>Pseudomonadota</taxon>
        <taxon>Gammaproteobacteria</taxon>
        <taxon>Candidatus Competibacteraceae</taxon>
        <taxon>Plasticicumulans</taxon>
    </lineage>
</organism>
<accession>A0A317MYA4</accession>
<gene>
    <name evidence="9" type="ORF">C7443_103247</name>
</gene>
<comment type="subcellular location">
    <subcellularLocation>
        <location evidence="1 6">Bacterial flagellum basal body</location>
    </subcellularLocation>
</comment>
<dbReference type="PANTHER" id="PTHR30435">
    <property type="entry name" value="FLAGELLAR PROTEIN"/>
    <property type="match status" value="1"/>
</dbReference>
<evidence type="ECO:0000256" key="3">
    <source>
        <dbReference type="ARBA" id="ARBA00017941"/>
    </source>
</evidence>
<evidence type="ECO:0000259" key="7">
    <source>
        <dbReference type="Pfam" id="PF00460"/>
    </source>
</evidence>
<sequence length="140" mass="14984">MSLFNIFNISGSALHAQSVRLNTTASNLANADSVSSSVNAVYRARQPVFETLLDDSSGGSGDDAVAGVGVAGIVESHTPLEREYRPNHPLADRDGYVWVPNVNPVEEMANMIEASKSYQTNVEVADASKQMLMRTLALGE</sequence>
<dbReference type="OrthoDB" id="9794148at2"/>
<evidence type="ECO:0000256" key="4">
    <source>
        <dbReference type="ARBA" id="ARBA00023143"/>
    </source>
</evidence>
<dbReference type="InterPro" id="IPR019776">
    <property type="entry name" value="Flagellar_basal_body_rod_CS"/>
</dbReference>
<dbReference type="RefSeq" id="WP_110017825.1">
    <property type="nucleotide sequence ID" value="NZ_QGTJ01000003.1"/>
</dbReference>
<evidence type="ECO:0000256" key="2">
    <source>
        <dbReference type="ARBA" id="ARBA00009677"/>
    </source>
</evidence>
<dbReference type="InterPro" id="IPR006299">
    <property type="entry name" value="FlgC"/>
</dbReference>
<dbReference type="InterPro" id="IPR010930">
    <property type="entry name" value="Flg_bb/hook_C_dom"/>
</dbReference>